<reference evidence="3" key="1">
    <citation type="journal article" date="2019" name="Int. J. Syst. Evol. Microbiol.">
        <title>The Global Catalogue of Microorganisms (GCM) 10K type strain sequencing project: providing services to taxonomists for standard genome sequencing and annotation.</title>
        <authorList>
            <consortium name="The Broad Institute Genomics Platform"/>
            <consortium name="The Broad Institute Genome Sequencing Center for Infectious Disease"/>
            <person name="Wu L."/>
            <person name="Ma J."/>
        </authorList>
    </citation>
    <scope>NUCLEOTIDE SEQUENCE [LARGE SCALE GENOMIC DNA]</scope>
    <source>
        <strain evidence="3">JCM 31920</strain>
    </source>
</reference>
<evidence type="ECO:0000256" key="1">
    <source>
        <dbReference type="SAM" id="SignalP"/>
    </source>
</evidence>
<dbReference type="InterPro" id="IPR026444">
    <property type="entry name" value="Secre_tail"/>
</dbReference>
<keyword evidence="1" id="KW-0732">Signal</keyword>
<dbReference type="EMBL" id="BAABEY010000002">
    <property type="protein sequence ID" value="GAA4432556.1"/>
    <property type="molecule type" value="Genomic_DNA"/>
</dbReference>
<sequence>MKNAVLLLGLSTACVPLFAQEQSAKVESSRVTVQIIEEKGGDRIVEERSYDVGTLTPERQRVYLDSLLDAVSQSEKGSNRRVTITMEEGKLKNSRKGTDTFTEFHFPQDWKQFGDHATDIAGRDLDRLGNRIDAGVARGMARMESQMGRLLADAKVRPAEINADIQKSLSGLRVFVDEPGFFNASKTVRALTVQPNRPFDGSFNVRFSTKAKGDVAITVTDTKGKEQARKNLKDFEGEFVGQIELKHSGTGTYFVKVIQNEDGLVQRVVVP</sequence>
<protein>
    <recommendedName>
        <fullName evidence="4">Secretion system C-terminal sorting domain-containing protein</fullName>
    </recommendedName>
</protein>
<dbReference type="Proteomes" id="UP001501508">
    <property type="component" value="Unassembled WGS sequence"/>
</dbReference>
<organism evidence="2 3">
    <name type="scientific">Ravibacter arvi</name>
    <dbReference type="NCBI Taxonomy" id="2051041"/>
    <lineage>
        <taxon>Bacteria</taxon>
        <taxon>Pseudomonadati</taxon>
        <taxon>Bacteroidota</taxon>
        <taxon>Cytophagia</taxon>
        <taxon>Cytophagales</taxon>
        <taxon>Spirosomataceae</taxon>
        <taxon>Ravibacter</taxon>
    </lineage>
</organism>
<dbReference type="NCBIfam" id="TIGR04183">
    <property type="entry name" value="Por_Secre_tail"/>
    <property type="match status" value="1"/>
</dbReference>
<keyword evidence="3" id="KW-1185">Reference proteome</keyword>
<feature type="signal peptide" evidence="1">
    <location>
        <begin position="1"/>
        <end position="19"/>
    </location>
</feature>
<name>A0ABP8LP73_9BACT</name>
<evidence type="ECO:0000313" key="2">
    <source>
        <dbReference type="EMBL" id="GAA4432556.1"/>
    </source>
</evidence>
<dbReference type="RefSeq" id="WP_345026429.1">
    <property type="nucleotide sequence ID" value="NZ_BAABEY010000002.1"/>
</dbReference>
<gene>
    <name evidence="2" type="ORF">GCM10023091_04850</name>
</gene>
<evidence type="ECO:0000313" key="3">
    <source>
        <dbReference type="Proteomes" id="UP001501508"/>
    </source>
</evidence>
<feature type="chain" id="PRO_5046338804" description="Secretion system C-terminal sorting domain-containing protein" evidence="1">
    <location>
        <begin position="20"/>
        <end position="271"/>
    </location>
</feature>
<accession>A0ABP8LP73</accession>
<evidence type="ECO:0008006" key="4">
    <source>
        <dbReference type="Google" id="ProtNLM"/>
    </source>
</evidence>
<comment type="caution">
    <text evidence="2">The sequence shown here is derived from an EMBL/GenBank/DDBJ whole genome shotgun (WGS) entry which is preliminary data.</text>
</comment>
<proteinExistence type="predicted"/>